<dbReference type="Proteomes" id="UP000299102">
    <property type="component" value="Unassembled WGS sequence"/>
</dbReference>
<reference evidence="2 3" key="1">
    <citation type="journal article" date="2019" name="Commun. Biol.">
        <title>The bagworm genome reveals a unique fibroin gene that provides high tensile strength.</title>
        <authorList>
            <person name="Kono N."/>
            <person name="Nakamura H."/>
            <person name="Ohtoshi R."/>
            <person name="Tomita M."/>
            <person name="Numata K."/>
            <person name="Arakawa K."/>
        </authorList>
    </citation>
    <scope>NUCLEOTIDE SEQUENCE [LARGE SCALE GENOMIC DNA]</scope>
</reference>
<proteinExistence type="predicted"/>
<feature type="compositionally biased region" description="Polar residues" evidence="1">
    <location>
        <begin position="65"/>
        <end position="77"/>
    </location>
</feature>
<protein>
    <submittedName>
        <fullName evidence="2">Uncharacterized protein</fullName>
    </submittedName>
</protein>
<dbReference type="EMBL" id="BGZK01000215">
    <property type="protein sequence ID" value="GBP29067.1"/>
    <property type="molecule type" value="Genomic_DNA"/>
</dbReference>
<dbReference type="AlphaFoldDB" id="A0A4C1USR2"/>
<evidence type="ECO:0000256" key="1">
    <source>
        <dbReference type="SAM" id="MobiDB-lite"/>
    </source>
</evidence>
<name>A0A4C1USR2_EUMVA</name>
<gene>
    <name evidence="2" type="ORF">EVAR_10883_1</name>
</gene>
<organism evidence="2 3">
    <name type="scientific">Eumeta variegata</name>
    <name type="common">Bagworm moth</name>
    <name type="synonym">Eumeta japonica</name>
    <dbReference type="NCBI Taxonomy" id="151549"/>
    <lineage>
        <taxon>Eukaryota</taxon>
        <taxon>Metazoa</taxon>
        <taxon>Ecdysozoa</taxon>
        <taxon>Arthropoda</taxon>
        <taxon>Hexapoda</taxon>
        <taxon>Insecta</taxon>
        <taxon>Pterygota</taxon>
        <taxon>Neoptera</taxon>
        <taxon>Endopterygota</taxon>
        <taxon>Lepidoptera</taxon>
        <taxon>Glossata</taxon>
        <taxon>Ditrysia</taxon>
        <taxon>Tineoidea</taxon>
        <taxon>Psychidae</taxon>
        <taxon>Oiketicinae</taxon>
        <taxon>Eumeta</taxon>
    </lineage>
</organism>
<evidence type="ECO:0000313" key="2">
    <source>
        <dbReference type="EMBL" id="GBP29067.1"/>
    </source>
</evidence>
<keyword evidence="3" id="KW-1185">Reference proteome</keyword>
<feature type="region of interest" description="Disordered" evidence="1">
    <location>
        <begin position="44"/>
        <end position="95"/>
    </location>
</feature>
<sequence>MACFMLHASAVTEKNGVETADERFKGGRWRTDVENDSITIRSAAGFGARSGERGGISSSRRAPVQRSTGNRYKSKSGSGDGAPVHPLNPHYGRRPAQLSARAAAALAVTAAPLAAAARIFSRGVTWRDVTARYTTAARVRRRVAAAGVTPP</sequence>
<comment type="caution">
    <text evidence="2">The sequence shown here is derived from an EMBL/GenBank/DDBJ whole genome shotgun (WGS) entry which is preliminary data.</text>
</comment>
<accession>A0A4C1USR2</accession>
<evidence type="ECO:0000313" key="3">
    <source>
        <dbReference type="Proteomes" id="UP000299102"/>
    </source>
</evidence>